<dbReference type="EMBL" id="CP036274">
    <property type="protein sequence ID" value="QDU31841.1"/>
    <property type="molecule type" value="Genomic_DNA"/>
</dbReference>
<evidence type="ECO:0000259" key="2">
    <source>
        <dbReference type="PROSITE" id="PS50110"/>
    </source>
</evidence>
<dbReference type="PANTHER" id="PTHR45526:SF1">
    <property type="entry name" value="TRANSCRIPTIONAL REGULATORY PROTEIN DCUR-RELATED"/>
    <property type="match status" value="1"/>
</dbReference>
<dbReference type="PROSITE" id="PS50110">
    <property type="entry name" value="RESPONSE_REGULATORY"/>
    <property type="match status" value="1"/>
</dbReference>
<dbReference type="AlphaFoldDB" id="A0A517YNQ1"/>
<evidence type="ECO:0000313" key="4">
    <source>
        <dbReference type="Proteomes" id="UP000315017"/>
    </source>
</evidence>
<organism evidence="3 4">
    <name type="scientific">Anatilimnocola aggregata</name>
    <dbReference type="NCBI Taxonomy" id="2528021"/>
    <lineage>
        <taxon>Bacteria</taxon>
        <taxon>Pseudomonadati</taxon>
        <taxon>Planctomycetota</taxon>
        <taxon>Planctomycetia</taxon>
        <taxon>Pirellulales</taxon>
        <taxon>Pirellulaceae</taxon>
        <taxon>Anatilimnocola</taxon>
    </lineage>
</organism>
<dbReference type="Pfam" id="PF00072">
    <property type="entry name" value="Response_reg"/>
    <property type="match status" value="1"/>
</dbReference>
<dbReference type="KEGG" id="aagg:ETAA8_70010"/>
<proteinExistence type="predicted"/>
<dbReference type="SMART" id="SM00448">
    <property type="entry name" value="REC"/>
    <property type="match status" value="1"/>
</dbReference>
<gene>
    <name evidence="3" type="primary">glnG_3</name>
    <name evidence="3" type="ORF">ETAA8_70010</name>
</gene>
<evidence type="ECO:0000256" key="1">
    <source>
        <dbReference type="PROSITE-ProRule" id="PRU00169"/>
    </source>
</evidence>
<protein>
    <submittedName>
        <fullName evidence="3">Nitrogen regulation protein NR(I)</fullName>
    </submittedName>
</protein>
<dbReference type="Proteomes" id="UP000315017">
    <property type="component" value="Chromosome"/>
</dbReference>
<dbReference type="InterPro" id="IPR051271">
    <property type="entry name" value="2C-system_Tx_regulators"/>
</dbReference>
<reference evidence="3 4" key="1">
    <citation type="submission" date="2019-02" db="EMBL/GenBank/DDBJ databases">
        <title>Deep-cultivation of Planctomycetes and their phenomic and genomic characterization uncovers novel biology.</title>
        <authorList>
            <person name="Wiegand S."/>
            <person name="Jogler M."/>
            <person name="Boedeker C."/>
            <person name="Pinto D."/>
            <person name="Vollmers J."/>
            <person name="Rivas-Marin E."/>
            <person name="Kohn T."/>
            <person name="Peeters S.H."/>
            <person name="Heuer A."/>
            <person name="Rast P."/>
            <person name="Oberbeckmann S."/>
            <person name="Bunk B."/>
            <person name="Jeske O."/>
            <person name="Meyerdierks A."/>
            <person name="Storesund J.E."/>
            <person name="Kallscheuer N."/>
            <person name="Luecker S."/>
            <person name="Lage O.M."/>
            <person name="Pohl T."/>
            <person name="Merkel B.J."/>
            <person name="Hornburger P."/>
            <person name="Mueller R.-W."/>
            <person name="Bruemmer F."/>
            <person name="Labrenz M."/>
            <person name="Spormann A.M."/>
            <person name="Op den Camp H."/>
            <person name="Overmann J."/>
            <person name="Amann R."/>
            <person name="Jetten M.S.M."/>
            <person name="Mascher T."/>
            <person name="Medema M.H."/>
            <person name="Devos D.P."/>
            <person name="Kaster A.-K."/>
            <person name="Ovreas L."/>
            <person name="Rohde M."/>
            <person name="Galperin M.Y."/>
            <person name="Jogler C."/>
        </authorList>
    </citation>
    <scope>NUCLEOTIDE SEQUENCE [LARGE SCALE GENOMIC DNA]</scope>
    <source>
        <strain evidence="3 4">ETA_A8</strain>
    </source>
</reference>
<dbReference type="RefSeq" id="WP_145099659.1">
    <property type="nucleotide sequence ID" value="NZ_CP036274.1"/>
</dbReference>
<name>A0A517YNQ1_9BACT</name>
<feature type="modified residue" description="4-aspartylphosphate" evidence="1">
    <location>
        <position position="59"/>
    </location>
</feature>
<feature type="domain" description="Response regulatory" evidence="2">
    <location>
        <begin position="8"/>
        <end position="124"/>
    </location>
</feature>
<dbReference type="OrthoDB" id="9779069at2"/>
<accession>A0A517YNQ1</accession>
<sequence length="144" mass="16428">MPLSRKLNLVLVDDDAAITRLAERYLADFSARVVVRAFNNARLAQESIDSTSCDILLSDIQMPSVNGLEMLHYAKQRNSWTQVIFMTAHSTWDYISAAIECGATDYLLKPLERRDLVHVIEQACDRASRWQQVVRATWQMPAKT</sequence>
<dbReference type="InterPro" id="IPR001789">
    <property type="entry name" value="Sig_transdc_resp-reg_receiver"/>
</dbReference>
<dbReference type="Gene3D" id="3.40.50.2300">
    <property type="match status" value="1"/>
</dbReference>
<evidence type="ECO:0000313" key="3">
    <source>
        <dbReference type="EMBL" id="QDU31841.1"/>
    </source>
</evidence>
<keyword evidence="1" id="KW-0597">Phosphoprotein</keyword>
<dbReference type="SUPFAM" id="SSF52172">
    <property type="entry name" value="CheY-like"/>
    <property type="match status" value="1"/>
</dbReference>
<dbReference type="PANTHER" id="PTHR45526">
    <property type="entry name" value="TRANSCRIPTIONAL REGULATORY PROTEIN DPIA"/>
    <property type="match status" value="1"/>
</dbReference>
<dbReference type="InterPro" id="IPR011006">
    <property type="entry name" value="CheY-like_superfamily"/>
</dbReference>
<dbReference type="GO" id="GO:0000156">
    <property type="term" value="F:phosphorelay response regulator activity"/>
    <property type="evidence" value="ECO:0007669"/>
    <property type="project" value="TreeGrafter"/>
</dbReference>
<keyword evidence="4" id="KW-1185">Reference proteome</keyword>